<reference evidence="1" key="2">
    <citation type="submission" date="2015-07" db="EMBL/GenBank/DDBJ databases">
        <title>Plasmids, circular viruses and viroids from rat gut.</title>
        <authorList>
            <person name="Jorgensen T.J."/>
            <person name="Hansen M.A."/>
            <person name="Xu Z."/>
            <person name="Tabak M.A."/>
            <person name="Sorensen S.J."/>
            <person name="Hansen L.H."/>
        </authorList>
    </citation>
    <scope>NUCLEOTIDE SEQUENCE</scope>
    <source>
        <strain evidence="1">RGFK1432</strain>
    </source>
</reference>
<name>A0A0H5QN98_9ZZZZ</name>
<proteinExistence type="predicted"/>
<dbReference type="AlphaFoldDB" id="A0A0H5QN98"/>
<organism evidence="1">
    <name type="scientific">uncultured prokaryote</name>
    <dbReference type="NCBI Taxonomy" id="198431"/>
    <lineage>
        <taxon>unclassified sequences</taxon>
        <taxon>environmental samples</taxon>
    </lineage>
</organism>
<dbReference type="EMBL" id="LN853977">
    <property type="protein sequence ID" value="CRY97232.1"/>
    <property type="molecule type" value="Genomic_DNA"/>
</dbReference>
<evidence type="ECO:0000313" key="1">
    <source>
        <dbReference type="EMBL" id="CRY97232.1"/>
    </source>
</evidence>
<sequence length="222" mass="24377">MAETYRAQVTIPMFTGKPRDVMTNTFHFVDALEGDPEASLVEIQDQLKDFYDTAYTTTASNRANYLVWANATLRIANLAEAIPRTIYEMNMGFAPGSGASPEPTEMAIVASWRAAPVPGIRYQSLYNRVYLGGMAGVMTSSTAASFPTINAAICARINNAMIGLHSRTFDPLQVKWVQYGMNGPGGEGTARPIIGGFTDNSPDTQRRRSVDYSIRYDWVPTP</sequence>
<accession>A0A0H5QN98</accession>
<reference evidence="1" key="1">
    <citation type="submission" date="2015-06" db="EMBL/GenBank/DDBJ databases">
        <authorList>
            <person name="Joergensen T."/>
        </authorList>
    </citation>
    <scope>NUCLEOTIDE SEQUENCE</scope>
    <source>
        <strain evidence="1">RGFK1432</strain>
    </source>
</reference>
<protein>
    <submittedName>
        <fullName evidence="1">Uncharacterized protein</fullName>
    </submittedName>
</protein>